<dbReference type="Gene3D" id="3.30.70.270">
    <property type="match status" value="1"/>
</dbReference>
<protein>
    <submittedName>
        <fullName evidence="5">EAL domain-containing protein</fullName>
    </submittedName>
</protein>
<name>A0A7D5NAJ4_9PROT</name>
<dbReference type="Pfam" id="PF00563">
    <property type="entry name" value="EAL"/>
    <property type="match status" value="1"/>
</dbReference>
<dbReference type="KEGG" id="acog:HWD57_09510"/>
<dbReference type="CDD" id="cd01948">
    <property type="entry name" value="EAL"/>
    <property type="match status" value="1"/>
</dbReference>
<organism evidence="5 6">
    <name type="scientific">Candidatus Accumulibacter cognatus</name>
    <dbReference type="NCBI Taxonomy" id="2954383"/>
    <lineage>
        <taxon>Bacteria</taxon>
        <taxon>Pseudomonadati</taxon>
        <taxon>Pseudomonadota</taxon>
        <taxon>Betaproteobacteria</taxon>
        <taxon>Candidatus Accumulibacter</taxon>
    </lineage>
</organism>
<dbReference type="InterPro" id="IPR000014">
    <property type="entry name" value="PAS"/>
</dbReference>
<dbReference type="SUPFAM" id="SSF141868">
    <property type="entry name" value="EAL domain-like"/>
    <property type="match status" value="1"/>
</dbReference>
<evidence type="ECO:0000259" key="4">
    <source>
        <dbReference type="PROSITE" id="PS50887"/>
    </source>
</evidence>
<dbReference type="Pfam" id="PF08448">
    <property type="entry name" value="PAS_4"/>
    <property type="match status" value="1"/>
</dbReference>
<dbReference type="CDD" id="cd00130">
    <property type="entry name" value="PAS"/>
    <property type="match status" value="1"/>
</dbReference>
<feature type="domain" description="GGDEF" evidence="4">
    <location>
        <begin position="260"/>
        <end position="393"/>
    </location>
</feature>
<dbReference type="PANTHER" id="PTHR44757">
    <property type="entry name" value="DIGUANYLATE CYCLASE DGCP"/>
    <property type="match status" value="1"/>
</dbReference>
<dbReference type="SMART" id="SM00267">
    <property type="entry name" value="GGDEF"/>
    <property type="match status" value="1"/>
</dbReference>
<feature type="domain" description="EAL" evidence="3">
    <location>
        <begin position="402"/>
        <end position="656"/>
    </location>
</feature>
<dbReference type="InterPro" id="IPR043128">
    <property type="entry name" value="Rev_trsase/Diguanyl_cyclase"/>
</dbReference>
<sequence length="790" mass="88645">MHKTLSRQLTRELGVPSGDLTALCEELKRLASASDVDGNIAGAVGGLERLLGRIGATYEQYDRNLELRTRSLDLISEELLEANRELQVQLAVREKANAEYVSALRFSDALMNAMPIAVFFKDREGRYLGCNSTFSDIMGVSNEEIRGKTVFELWPSAMAEIYHRKDLELMKNPASQRYEFEVKDRFGKIRPVIYAKDVFRDDRDEVAGIIGAFIDISKEKQQQAQLEQAAHYDALTGVPNRVLLADRMRQALAQIQRGGGLMAVCYLDLDNFKPVNDSYGHEIGDRLLAEVAERLRDCLRGGDTVARLGGDEFVLLLLGLTCRDECETTMMRVLESLKTPFALLGTSVLITASVGVSLYPDDDSDADTLLRHADQAMYLAKQLGRNRMQIFDHEENRRARHQRETVERARIALERGEFVLHYQPKVDMRRNSITGVEALIRWAHPDRGLLPPIEFLPWIEDDDFIAELGDWVIGEATRQTGEWHALGLNIPVSVNVAARHIQRPDFVERLGSHLAAHPELPHGVLRVEILESAALDDISSVSRVIEACHALGVGVELDDFGTGYSSLTYLRRLPVDALKIDQSFIRDMLEDREDLAIVEGVIGLADAFKMDVIAEGVETVEHGVMLMSLRCDLAQGYGIARPMPGAAVAEWAAGHRPHPSWQLWASKCLEHEHLPLMLAQYDHIKWVQRVIEDLEKPGVAPSGEELTNPHQCRFGHWYDRDGHRSFGHLSEFREIAPIHRRVHEIGAEVLACRRGGDPSRAKELCQELLVLKNQMLDKLAALQRAAGAPL</sequence>
<dbReference type="Gene3D" id="3.30.450.20">
    <property type="entry name" value="PAS domain"/>
    <property type="match status" value="1"/>
</dbReference>
<dbReference type="InterPro" id="IPR029787">
    <property type="entry name" value="Nucleotide_cyclase"/>
</dbReference>
<evidence type="ECO:0000259" key="3">
    <source>
        <dbReference type="PROSITE" id="PS50883"/>
    </source>
</evidence>
<dbReference type="PROSITE" id="PS50887">
    <property type="entry name" value="GGDEF"/>
    <property type="match status" value="1"/>
</dbReference>
<dbReference type="NCBIfam" id="TIGR00254">
    <property type="entry name" value="GGDEF"/>
    <property type="match status" value="1"/>
</dbReference>
<dbReference type="CDD" id="cd01949">
    <property type="entry name" value="GGDEF"/>
    <property type="match status" value="1"/>
</dbReference>
<proteinExistence type="predicted"/>
<dbReference type="SMART" id="SM00091">
    <property type="entry name" value="PAS"/>
    <property type="match status" value="1"/>
</dbReference>
<dbReference type="SMART" id="SM00052">
    <property type="entry name" value="EAL"/>
    <property type="match status" value="1"/>
</dbReference>
<dbReference type="PROSITE" id="PS50112">
    <property type="entry name" value="PAS"/>
    <property type="match status" value="1"/>
</dbReference>
<evidence type="ECO:0000313" key="6">
    <source>
        <dbReference type="Proteomes" id="UP000509684"/>
    </source>
</evidence>
<reference evidence="5 6" key="1">
    <citation type="journal article" date="2019" name="Microbiome">
        <title>Annotated bacterial chromosomes from frame-shift-corrected long-read metagenomic data.</title>
        <authorList>
            <person name="Arumugam K."/>
            <person name="Bagci C."/>
            <person name="Bessarab I."/>
            <person name="Beier S."/>
            <person name="Buchfink B."/>
            <person name="Gorska A."/>
            <person name="Qiu G."/>
            <person name="Huson D.H."/>
            <person name="Williams R.B.H."/>
        </authorList>
    </citation>
    <scope>NUCLEOTIDE SEQUENCE [LARGE SCALE GENOMIC DNA]</scope>
    <source>
        <strain evidence="5">SSA1</strain>
    </source>
</reference>
<dbReference type="InterPro" id="IPR000700">
    <property type="entry name" value="PAS-assoc_C"/>
</dbReference>
<dbReference type="NCBIfam" id="TIGR00229">
    <property type="entry name" value="sensory_box"/>
    <property type="match status" value="1"/>
</dbReference>
<dbReference type="InterPro" id="IPR013656">
    <property type="entry name" value="PAS_4"/>
</dbReference>
<dbReference type="InterPro" id="IPR001633">
    <property type="entry name" value="EAL_dom"/>
</dbReference>
<dbReference type="GO" id="GO:0003824">
    <property type="term" value="F:catalytic activity"/>
    <property type="evidence" value="ECO:0007669"/>
    <property type="project" value="UniProtKB-ARBA"/>
</dbReference>
<dbReference type="Proteomes" id="UP000509684">
    <property type="component" value="Chromosome"/>
</dbReference>
<dbReference type="Pfam" id="PF13682">
    <property type="entry name" value="CZB"/>
    <property type="match status" value="1"/>
</dbReference>
<dbReference type="Gene3D" id="3.20.20.450">
    <property type="entry name" value="EAL domain"/>
    <property type="match status" value="1"/>
</dbReference>
<feature type="domain" description="PAS" evidence="1">
    <location>
        <begin position="110"/>
        <end position="181"/>
    </location>
</feature>
<feature type="domain" description="PAC" evidence="2">
    <location>
        <begin position="176"/>
        <end position="228"/>
    </location>
</feature>
<dbReference type="InterPro" id="IPR035919">
    <property type="entry name" value="EAL_sf"/>
</dbReference>
<dbReference type="InterPro" id="IPR052155">
    <property type="entry name" value="Biofilm_reg_signaling"/>
</dbReference>
<dbReference type="EMBL" id="CP058708">
    <property type="protein sequence ID" value="QLH49992.1"/>
    <property type="molecule type" value="Genomic_DNA"/>
</dbReference>
<evidence type="ECO:0000259" key="2">
    <source>
        <dbReference type="PROSITE" id="PS50113"/>
    </source>
</evidence>
<dbReference type="SUPFAM" id="SSF55785">
    <property type="entry name" value="PYP-like sensor domain (PAS domain)"/>
    <property type="match status" value="1"/>
</dbReference>
<dbReference type="Pfam" id="PF00990">
    <property type="entry name" value="GGDEF"/>
    <property type="match status" value="1"/>
</dbReference>
<dbReference type="SUPFAM" id="SSF55073">
    <property type="entry name" value="Nucleotide cyclase"/>
    <property type="match status" value="1"/>
</dbReference>
<dbReference type="Gene3D" id="1.20.120.30">
    <property type="entry name" value="Aspartate receptor, ligand-binding domain"/>
    <property type="match status" value="1"/>
</dbReference>
<dbReference type="PROSITE" id="PS50883">
    <property type="entry name" value="EAL"/>
    <property type="match status" value="1"/>
</dbReference>
<dbReference type="InterPro" id="IPR025991">
    <property type="entry name" value="Chemoreceptor_zinc-bind_dom"/>
</dbReference>
<evidence type="ECO:0000313" key="5">
    <source>
        <dbReference type="EMBL" id="QLH49992.1"/>
    </source>
</evidence>
<dbReference type="InterPro" id="IPR035965">
    <property type="entry name" value="PAS-like_dom_sf"/>
</dbReference>
<dbReference type="InterPro" id="IPR000160">
    <property type="entry name" value="GGDEF_dom"/>
</dbReference>
<accession>A0A7D5NAJ4</accession>
<dbReference type="FunFam" id="3.30.70.270:FF:000001">
    <property type="entry name" value="Diguanylate cyclase domain protein"/>
    <property type="match status" value="1"/>
</dbReference>
<dbReference type="PANTHER" id="PTHR44757:SF2">
    <property type="entry name" value="BIOFILM ARCHITECTURE MAINTENANCE PROTEIN MBAA"/>
    <property type="match status" value="1"/>
</dbReference>
<evidence type="ECO:0000259" key="1">
    <source>
        <dbReference type="PROSITE" id="PS50112"/>
    </source>
</evidence>
<dbReference type="PROSITE" id="PS50113">
    <property type="entry name" value="PAC"/>
    <property type="match status" value="1"/>
</dbReference>
<dbReference type="AlphaFoldDB" id="A0A7D5NAJ4"/>
<gene>
    <name evidence="5" type="ORF">HWD57_09510</name>
</gene>